<keyword evidence="2" id="KW-1133">Transmembrane helix</keyword>
<accession>A0A4R5CCQ6</accession>
<dbReference type="InParanoid" id="A0A4R5CCQ6"/>
<reference evidence="3 4" key="1">
    <citation type="submission" date="2019-03" db="EMBL/GenBank/DDBJ databases">
        <title>Draft genome sequences of novel Actinobacteria.</title>
        <authorList>
            <person name="Sahin N."/>
            <person name="Ay H."/>
            <person name="Saygin H."/>
        </authorList>
    </citation>
    <scope>NUCLEOTIDE SEQUENCE [LARGE SCALE GENOMIC DNA]</scope>
    <source>
        <strain evidence="3 4">5K138</strain>
    </source>
</reference>
<feature type="compositionally biased region" description="Basic and acidic residues" evidence="1">
    <location>
        <begin position="202"/>
        <end position="211"/>
    </location>
</feature>
<dbReference type="AlphaFoldDB" id="A0A4R5CCQ6"/>
<evidence type="ECO:0000256" key="1">
    <source>
        <dbReference type="SAM" id="MobiDB-lite"/>
    </source>
</evidence>
<name>A0A4R5CCQ6_9ACTN</name>
<evidence type="ECO:0000313" key="3">
    <source>
        <dbReference type="EMBL" id="TDD97245.1"/>
    </source>
</evidence>
<keyword evidence="4" id="KW-1185">Reference proteome</keyword>
<keyword evidence="2" id="KW-0472">Membrane</keyword>
<organism evidence="3 4">
    <name type="scientific">Jiangella asiatica</name>
    <dbReference type="NCBI Taxonomy" id="2530372"/>
    <lineage>
        <taxon>Bacteria</taxon>
        <taxon>Bacillati</taxon>
        <taxon>Actinomycetota</taxon>
        <taxon>Actinomycetes</taxon>
        <taxon>Jiangellales</taxon>
        <taxon>Jiangellaceae</taxon>
        <taxon>Jiangella</taxon>
    </lineage>
</organism>
<keyword evidence="2" id="KW-0812">Transmembrane</keyword>
<feature type="transmembrane region" description="Helical" evidence="2">
    <location>
        <begin position="41"/>
        <end position="61"/>
    </location>
</feature>
<feature type="region of interest" description="Disordered" evidence="1">
    <location>
        <begin position="118"/>
        <end position="211"/>
    </location>
</feature>
<proteinExistence type="predicted"/>
<dbReference type="Proteomes" id="UP000294739">
    <property type="component" value="Unassembled WGS sequence"/>
</dbReference>
<dbReference type="OrthoDB" id="3218604at2"/>
<gene>
    <name evidence="3" type="ORF">E1269_29790</name>
</gene>
<sequence length="211" mass="22339">MDSVDAVFAAAARRRRRMLVVLLLAVVASVGLVLVGRAPGWLPAGPGLLLLLFLFVARRAVVAQARRRRDVVRRRSVARRRALAAARAAAVVAEEPAADEEVSRRLVLPADVVEDAVGDGDSWSPVPVPLPTYLTKPKAPRPAARKIDLSQPGAWTSGSLDPASSIELPRREPAERPAAATGTDGAVSEGSSGTEAGMDEQQPEHRRAVGD</sequence>
<comment type="caution">
    <text evidence="3">The sequence shown here is derived from an EMBL/GenBank/DDBJ whole genome shotgun (WGS) entry which is preliminary data.</text>
</comment>
<dbReference type="EMBL" id="SMKZ01000076">
    <property type="protein sequence ID" value="TDD97245.1"/>
    <property type="molecule type" value="Genomic_DNA"/>
</dbReference>
<dbReference type="RefSeq" id="WP_131901509.1">
    <property type="nucleotide sequence ID" value="NZ_SMKZ01000076.1"/>
</dbReference>
<evidence type="ECO:0000256" key="2">
    <source>
        <dbReference type="SAM" id="Phobius"/>
    </source>
</evidence>
<protein>
    <submittedName>
        <fullName evidence="3">Uncharacterized protein</fullName>
    </submittedName>
</protein>
<feature type="transmembrane region" description="Helical" evidence="2">
    <location>
        <begin position="18"/>
        <end position="35"/>
    </location>
</feature>
<evidence type="ECO:0000313" key="4">
    <source>
        <dbReference type="Proteomes" id="UP000294739"/>
    </source>
</evidence>